<proteinExistence type="predicted"/>
<feature type="domain" description="C2H2-type" evidence="10">
    <location>
        <begin position="105"/>
        <end position="132"/>
    </location>
</feature>
<evidence type="ECO:0000256" key="1">
    <source>
        <dbReference type="ARBA" id="ARBA00004123"/>
    </source>
</evidence>
<evidence type="ECO:0000256" key="9">
    <source>
        <dbReference type="SAM" id="MobiDB-lite"/>
    </source>
</evidence>
<dbReference type="PANTHER" id="PTHR24404">
    <property type="entry name" value="ZINC FINGER PROTEIN"/>
    <property type="match status" value="1"/>
</dbReference>
<keyword evidence="3" id="KW-0677">Repeat</keyword>
<feature type="domain" description="C2H2-type" evidence="10">
    <location>
        <begin position="972"/>
        <end position="1000"/>
    </location>
</feature>
<protein>
    <submittedName>
        <fullName evidence="11">Zinc finger protein 83</fullName>
    </submittedName>
</protein>
<evidence type="ECO:0000256" key="2">
    <source>
        <dbReference type="ARBA" id="ARBA00022723"/>
    </source>
</evidence>
<comment type="subcellular location">
    <subcellularLocation>
        <location evidence="1">Nucleus</location>
    </subcellularLocation>
</comment>
<feature type="domain" description="C2H2-type" evidence="10">
    <location>
        <begin position="811"/>
        <end position="839"/>
    </location>
</feature>
<reference evidence="11" key="1">
    <citation type="submission" date="2021-05" db="EMBL/GenBank/DDBJ databases">
        <authorList>
            <person name="Alioto T."/>
            <person name="Alioto T."/>
            <person name="Gomez Garrido J."/>
        </authorList>
    </citation>
    <scope>NUCLEOTIDE SEQUENCE</scope>
</reference>
<evidence type="ECO:0000259" key="10">
    <source>
        <dbReference type="PROSITE" id="PS50157"/>
    </source>
</evidence>
<name>A0A8D8XLP6_9HEMI</name>
<evidence type="ECO:0000256" key="4">
    <source>
        <dbReference type="ARBA" id="ARBA00022771"/>
    </source>
</evidence>
<feature type="domain" description="C2H2-type" evidence="10">
    <location>
        <begin position="840"/>
        <end position="868"/>
    </location>
</feature>
<dbReference type="PANTHER" id="PTHR24404:SF114">
    <property type="entry name" value="KLUMPFUSS, ISOFORM B-RELATED"/>
    <property type="match status" value="1"/>
</dbReference>
<dbReference type="GO" id="GO:0006357">
    <property type="term" value="P:regulation of transcription by RNA polymerase II"/>
    <property type="evidence" value="ECO:0007669"/>
    <property type="project" value="TreeGrafter"/>
</dbReference>
<evidence type="ECO:0000313" key="11">
    <source>
        <dbReference type="EMBL" id="CAG6701702.1"/>
    </source>
</evidence>
<feature type="domain" description="C2H2-type" evidence="10">
    <location>
        <begin position="925"/>
        <end position="952"/>
    </location>
</feature>
<feature type="domain" description="C2H2-type" evidence="10">
    <location>
        <begin position="200"/>
        <end position="227"/>
    </location>
</feature>
<organism evidence="11">
    <name type="scientific">Cacopsylla melanoneura</name>
    <dbReference type="NCBI Taxonomy" id="428564"/>
    <lineage>
        <taxon>Eukaryota</taxon>
        <taxon>Metazoa</taxon>
        <taxon>Ecdysozoa</taxon>
        <taxon>Arthropoda</taxon>
        <taxon>Hexapoda</taxon>
        <taxon>Insecta</taxon>
        <taxon>Pterygota</taxon>
        <taxon>Neoptera</taxon>
        <taxon>Paraneoptera</taxon>
        <taxon>Hemiptera</taxon>
        <taxon>Sternorrhyncha</taxon>
        <taxon>Psylloidea</taxon>
        <taxon>Psyllidae</taxon>
        <taxon>Psyllinae</taxon>
        <taxon>Cacopsylla</taxon>
    </lineage>
</organism>
<feature type="domain" description="C2H2-type" evidence="10">
    <location>
        <begin position="162"/>
        <end position="190"/>
    </location>
</feature>
<dbReference type="EMBL" id="HBUF01340032">
    <property type="protein sequence ID" value="CAG6701702.1"/>
    <property type="molecule type" value="Transcribed_RNA"/>
</dbReference>
<feature type="compositionally biased region" description="Basic residues" evidence="9">
    <location>
        <begin position="763"/>
        <end position="782"/>
    </location>
</feature>
<dbReference type="GO" id="GO:0000978">
    <property type="term" value="F:RNA polymerase II cis-regulatory region sequence-specific DNA binding"/>
    <property type="evidence" value="ECO:0007669"/>
    <property type="project" value="TreeGrafter"/>
</dbReference>
<feature type="compositionally biased region" description="Basic and acidic residues" evidence="9">
    <location>
        <begin position="707"/>
        <end position="720"/>
    </location>
</feature>
<feature type="compositionally biased region" description="Basic residues" evidence="9">
    <location>
        <begin position="1"/>
        <end position="11"/>
    </location>
</feature>
<dbReference type="FunFam" id="3.30.160.60:FF:001397">
    <property type="entry name" value="Datilografo, isoform A"/>
    <property type="match status" value="1"/>
</dbReference>
<dbReference type="InterPro" id="IPR013087">
    <property type="entry name" value="Znf_C2H2_type"/>
</dbReference>
<dbReference type="Gene3D" id="3.30.160.60">
    <property type="entry name" value="Classic Zinc Finger"/>
    <property type="match status" value="11"/>
</dbReference>
<feature type="domain" description="C2H2-type" evidence="10">
    <location>
        <begin position="74"/>
        <end position="102"/>
    </location>
</feature>
<dbReference type="GO" id="GO:0005634">
    <property type="term" value="C:nucleus"/>
    <property type="evidence" value="ECO:0007669"/>
    <property type="project" value="UniProtKB-SubCell"/>
</dbReference>
<feature type="domain" description="C2H2-type" evidence="10">
    <location>
        <begin position="1008"/>
        <end position="1031"/>
    </location>
</feature>
<dbReference type="FunFam" id="3.30.160.60:FF:000145">
    <property type="entry name" value="Zinc finger protein 574"/>
    <property type="match status" value="1"/>
</dbReference>
<feature type="domain" description="C2H2-type" evidence="10">
    <location>
        <begin position="1085"/>
        <end position="1113"/>
    </location>
</feature>
<feature type="domain" description="C2H2-type" evidence="10">
    <location>
        <begin position="47"/>
        <end position="74"/>
    </location>
</feature>
<dbReference type="FunFam" id="3.30.160.60:FF:000630">
    <property type="entry name" value="Zinc finger protein 180"/>
    <property type="match status" value="1"/>
</dbReference>
<keyword evidence="2" id="KW-0479">Metal-binding</keyword>
<dbReference type="SMART" id="SM00355">
    <property type="entry name" value="ZnF_C2H2"/>
    <property type="match status" value="18"/>
</dbReference>
<dbReference type="Pfam" id="PF00096">
    <property type="entry name" value="zf-C2H2"/>
    <property type="match status" value="9"/>
</dbReference>
<keyword evidence="6" id="KW-0238">DNA-binding</keyword>
<keyword evidence="4 8" id="KW-0863">Zinc-finger</keyword>
<feature type="domain" description="C2H2-type" evidence="10">
    <location>
        <begin position="869"/>
        <end position="896"/>
    </location>
</feature>
<dbReference type="GO" id="GO:0003700">
    <property type="term" value="F:DNA-binding transcription factor activity"/>
    <property type="evidence" value="ECO:0007669"/>
    <property type="project" value="TreeGrafter"/>
</dbReference>
<dbReference type="InterPro" id="IPR036236">
    <property type="entry name" value="Znf_C2H2_sf"/>
</dbReference>
<evidence type="ECO:0000256" key="3">
    <source>
        <dbReference type="ARBA" id="ARBA00022737"/>
    </source>
</evidence>
<feature type="domain" description="C2H2-type" evidence="10">
    <location>
        <begin position="258"/>
        <end position="285"/>
    </location>
</feature>
<sequence length="1153" mass="133854">MGRKKEKKSRRNSSTTMTYVTEDDEVKVIPVDPGSDPDSGKEEADTHKCHLCQKVLRNKYVLKAHMRVHGDKSHKCDECDMMFGTPQALARHKQCKHMDIRLRPFPCNLCEQRFLNKSHLAAHIKTHTGERDVTCGLCFQSFYSKADLVRHMKGRHLNIRSFTCHLCNKGFFRKSYLKTHLLTIHMQPEDEAHHSIQRCYRCRYCKKIFNSRTTCYSHEKSHSGTEEQRALCMICGKTFSRPSSLKKHLEKHNGPPSLKCPYCERPFYHLSSYKRHLYIHNRPDPDICQVCGTVFTNRDAFRRHLRKHVARGDLATLPPPEREEPRLTKMQQLMSKGVDLDEILKSCKVEVVELGGKNNPQNKARERAVDAIIEKAEKNKWILEVDELENSIRHSTRADFEIKSENNWNDLEQHVFTVESLGYHNNKCYTVISNDFKSIVKNNAISNSDWELSSSCFDFHKFTKPCVIFTVNTNSINTSSTELSDSITATDIILHKDVNVELFSTVTEIEIPNYVEQIPEIRTEVFNRDLFQLYETILDEVHIVEVDLAEDVFYVMSSLHRNMADMLRPLQIVPRSLTETPCIIPTVSRSSTVDLEKALDAFDMNTHSTLPKFGINTVTYPRDWSSFRDIQHGIVEMTDDELRQQIAQLLSGNTRVFWIKNLDNVSDDAKELDDIAIPAPAVKDEAFDDEVGSPGMDEYIYEDTLDPVDHQTDSEPETKPNVEQLEFNVDSEPPETDEEYKENRKKKIKRKRIKSESEEEYKVKKKRKTKRKQTKQKDKRKKKKKVKVEVIEKLKEEKIPIELEKTICTEFICSYCSKRCANKGTLKTHIHSIHTLNKTFSCHLCGLAFIAKSRLEAHIEYVHLKIRNYQCDKCEWAFYARADLERHERRHSGVKPFMCHLCSKTFVRKAQLKSHIVIHSGERKFMCNMCGKSFATRSTLVTHLKRHSRQPTVRFYKTPGVDKPKRAPGDPILCQQCGKELSTPHSLKRHIELVHEKVNTKPKVQKPFPCPICPSSFGYKTSMQRHMHKTHRRYIEPRTHGCPVCGRRLLNEACVLRHMVKRHPYNCDNIDAMNAAITKALQRNIPCPICKRKFLKETGLQKHMVKKHYYKSDDYDNNMIGYPPAPPLVVHPIAPDLYNHLQPPDEKPNLLLL</sequence>
<evidence type="ECO:0000256" key="7">
    <source>
        <dbReference type="ARBA" id="ARBA00023242"/>
    </source>
</evidence>
<keyword evidence="7" id="KW-0539">Nucleus</keyword>
<feature type="compositionally biased region" description="Basic residues" evidence="9">
    <location>
        <begin position="743"/>
        <end position="753"/>
    </location>
</feature>
<keyword evidence="5" id="KW-0862">Zinc</keyword>
<feature type="region of interest" description="Disordered" evidence="9">
    <location>
        <begin position="1"/>
        <end position="44"/>
    </location>
</feature>
<dbReference type="PROSITE" id="PS00028">
    <property type="entry name" value="ZINC_FINGER_C2H2_1"/>
    <property type="match status" value="18"/>
</dbReference>
<feature type="domain" description="C2H2-type" evidence="10">
    <location>
        <begin position="897"/>
        <end position="924"/>
    </location>
</feature>
<feature type="domain" description="C2H2-type" evidence="10">
    <location>
        <begin position="133"/>
        <end position="161"/>
    </location>
</feature>
<dbReference type="AlphaFoldDB" id="A0A8D8XLP6"/>
<feature type="region of interest" description="Disordered" evidence="9">
    <location>
        <begin position="707"/>
        <end position="782"/>
    </location>
</feature>
<dbReference type="PROSITE" id="PS50157">
    <property type="entry name" value="ZINC_FINGER_C2H2_2"/>
    <property type="match status" value="17"/>
</dbReference>
<dbReference type="GO" id="GO:0008270">
    <property type="term" value="F:zinc ion binding"/>
    <property type="evidence" value="ECO:0007669"/>
    <property type="project" value="UniProtKB-KW"/>
</dbReference>
<dbReference type="SUPFAM" id="SSF57667">
    <property type="entry name" value="beta-beta-alpha zinc fingers"/>
    <property type="match status" value="9"/>
</dbReference>
<feature type="domain" description="C2H2-type" evidence="10">
    <location>
        <begin position="286"/>
        <end position="313"/>
    </location>
</feature>
<evidence type="ECO:0000256" key="8">
    <source>
        <dbReference type="PROSITE-ProRule" id="PRU00042"/>
    </source>
</evidence>
<evidence type="ECO:0000256" key="6">
    <source>
        <dbReference type="ARBA" id="ARBA00023125"/>
    </source>
</evidence>
<accession>A0A8D8XLP6</accession>
<feature type="domain" description="C2H2-type" evidence="10">
    <location>
        <begin position="230"/>
        <end position="257"/>
    </location>
</feature>
<dbReference type="InterPro" id="IPR050589">
    <property type="entry name" value="Ikaros_C2H2-ZF"/>
</dbReference>
<evidence type="ECO:0000256" key="5">
    <source>
        <dbReference type="ARBA" id="ARBA00022833"/>
    </source>
</evidence>